<comment type="catalytic activity">
    <reaction evidence="6">
        <text>ATP + H2O = ADP + phosphate + H(+)</text>
        <dbReference type="Rhea" id="RHEA:13065"/>
        <dbReference type="ChEBI" id="CHEBI:15377"/>
        <dbReference type="ChEBI" id="CHEBI:15378"/>
        <dbReference type="ChEBI" id="CHEBI:30616"/>
        <dbReference type="ChEBI" id="CHEBI:43474"/>
        <dbReference type="ChEBI" id="CHEBI:456216"/>
        <dbReference type="EC" id="3.6.4.13"/>
    </reaction>
</comment>
<evidence type="ECO:0000256" key="1">
    <source>
        <dbReference type="ARBA" id="ARBA00012552"/>
    </source>
</evidence>
<dbReference type="Pfam" id="PF00270">
    <property type="entry name" value="DEAD"/>
    <property type="match status" value="1"/>
</dbReference>
<dbReference type="AlphaFoldDB" id="A0A6A6Q1Y9"/>
<dbReference type="RefSeq" id="XP_033592568.1">
    <property type="nucleotide sequence ID" value="XM_033736511.1"/>
</dbReference>
<evidence type="ECO:0000256" key="5">
    <source>
        <dbReference type="ARBA" id="ARBA00022840"/>
    </source>
</evidence>
<dbReference type="Pfam" id="PF00271">
    <property type="entry name" value="Helicase_C"/>
    <property type="match status" value="1"/>
</dbReference>
<keyword evidence="4 8" id="KW-0347">Helicase</keyword>
<sequence>MDQTVGVDQTDPNPATQAPEAVPMTEQQSADLARAQEAGWTNQVAFDYDAFQSMGGNNDNWHGAGQVYEWRDEYGDVAPRVPELEAILFGGEFQMRRGEHLANLELQVTIEGAMKPKPFREFQEAGLHPVVMENINLAHYARPTPIQCYVIPAVNMGLDVVGVSQTGSGKTAAYLIPIVSKLMGKARRVQGPRPDINDPGSMVRAEPLVVIVVPTRELAMQIFDEARRMCYRSMLRPCVAYGGLPMRITREELGKGCDVLIATPGRLGDLMDKPHILTMSRVKYTVIDEADEMLHSDWEDELRKIMSGGDTNDDADHTFLMFSATFPKDLRSMAKDYMRDDFVRIRIGRAGSTHKNITQNVIEVDRDRKRDAIYDLLFSMEPGRTFIFCNSKITVDLLDDFLYNRGLPTTSIHSDRNQREREDAMRAFRTGKTPILIATGVSARGWDIMAVRHVINYDLPSTMYGGITEYVHRIGRTGRIGHRGLATSFYDPEKDEGLAQDLVNVLVECDCDVPDFLSHLTPEDTKNINFDDNSEDEGDGGASLDDTNGHHDAEDTGANGFTNGINGDHHGADASAAPAAEEGFTRDAGEQGFTPDAAGAYSAAW</sequence>
<dbReference type="PANTHER" id="PTHR47958">
    <property type="entry name" value="ATP-DEPENDENT RNA HELICASE DBP3"/>
    <property type="match status" value="1"/>
</dbReference>
<dbReference type="PROSITE" id="PS00039">
    <property type="entry name" value="DEAD_ATP_HELICASE"/>
    <property type="match status" value="1"/>
</dbReference>
<evidence type="ECO:0000259" key="10">
    <source>
        <dbReference type="PROSITE" id="PS51192"/>
    </source>
</evidence>
<dbReference type="SMART" id="SM00490">
    <property type="entry name" value="HELICc"/>
    <property type="match status" value="1"/>
</dbReference>
<dbReference type="SUPFAM" id="SSF52540">
    <property type="entry name" value="P-loop containing nucleoside triphosphate hydrolases"/>
    <property type="match status" value="1"/>
</dbReference>
<dbReference type="Proteomes" id="UP000799767">
    <property type="component" value="Unassembled WGS sequence"/>
</dbReference>
<dbReference type="InterPro" id="IPR011545">
    <property type="entry name" value="DEAD/DEAH_box_helicase_dom"/>
</dbReference>
<feature type="domain" description="DEAD-box RNA helicase Q" evidence="12">
    <location>
        <begin position="120"/>
        <end position="148"/>
    </location>
</feature>
<reference evidence="13" key="1">
    <citation type="journal article" date="2020" name="Stud. Mycol.">
        <title>101 Dothideomycetes genomes: a test case for predicting lifestyles and emergence of pathogens.</title>
        <authorList>
            <person name="Haridas S."/>
            <person name="Albert R."/>
            <person name="Binder M."/>
            <person name="Bloem J."/>
            <person name="Labutti K."/>
            <person name="Salamov A."/>
            <person name="Andreopoulos B."/>
            <person name="Baker S."/>
            <person name="Barry K."/>
            <person name="Bills G."/>
            <person name="Bluhm B."/>
            <person name="Cannon C."/>
            <person name="Castanera R."/>
            <person name="Culley D."/>
            <person name="Daum C."/>
            <person name="Ezra D."/>
            <person name="Gonzalez J."/>
            <person name="Henrissat B."/>
            <person name="Kuo A."/>
            <person name="Liang C."/>
            <person name="Lipzen A."/>
            <person name="Lutzoni F."/>
            <person name="Magnuson J."/>
            <person name="Mondo S."/>
            <person name="Nolan M."/>
            <person name="Ohm R."/>
            <person name="Pangilinan J."/>
            <person name="Park H.-J."/>
            <person name="Ramirez L."/>
            <person name="Alfaro M."/>
            <person name="Sun H."/>
            <person name="Tritt A."/>
            <person name="Yoshinaga Y."/>
            <person name="Zwiers L.-H."/>
            <person name="Turgeon B."/>
            <person name="Goodwin S."/>
            <person name="Spatafora J."/>
            <person name="Crous P."/>
            <person name="Grigoriev I."/>
        </authorList>
    </citation>
    <scope>NUCLEOTIDE SEQUENCE</scope>
    <source>
        <strain evidence="13">CBS 113389</strain>
    </source>
</reference>
<dbReference type="OrthoDB" id="196131at2759"/>
<feature type="short sequence motif" description="Q motif" evidence="7">
    <location>
        <begin position="120"/>
        <end position="148"/>
    </location>
</feature>
<organism evidence="13 14">
    <name type="scientific">Neohortaea acidophila</name>
    <dbReference type="NCBI Taxonomy" id="245834"/>
    <lineage>
        <taxon>Eukaryota</taxon>
        <taxon>Fungi</taxon>
        <taxon>Dikarya</taxon>
        <taxon>Ascomycota</taxon>
        <taxon>Pezizomycotina</taxon>
        <taxon>Dothideomycetes</taxon>
        <taxon>Dothideomycetidae</taxon>
        <taxon>Mycosphaerellales</taxon>
        <taxon>Teratosphaeriaceae</taxon>
        <taxon>Neohortaea</taxon>
    </lineage>
</organism>
<feature type="region of interest" description="Disordered" evidence="9">
    <location>
        <begin position="1"/>
        <end position="22"/>
    </location>
</feature>
<feature type="domain" description="Helicase ATP-binding" evidence="10">
    <location>
        <begin position="151"/>
        <end position="344"/>
    </location>
</feature>
<dbReference type="GO" id="GO:0003676">
    <property type="term" value="F:nucleic acid binding"/>
    <property type="evidence" value="ECO:0007669"/>
    <property type="project" value="InterPro"/>
</dbReference>
<evidence type="ECO:0000313" key="14">
    <source>
        <dbReference type="Proteomes" id="UP000799767"/>
    </source>
</evidence>
<feature type="domain" description="Helicase C-terminal" evidence="11">
    <location>
        <begin position="372"/>
        <end position="521"/>
    </location>
</feature>
<gene>
    <name evidence="13" type="ORF">BDY17DRAFT_320833</name>
</gene>
<evidence type="ECO:0000256" key="9">
    <source>
        <dbReference type="SAM" id="MobiDB-lite"/>
    </source>
</evidence>
<name>A0A6A6Q1Y9_9PEZI</name>
<dbReference type="InterPro" id="IPR000629">
    <property type="entry name" value="RNA-helicase_DEAD-box_CS"/>
</dbReference>
<evidence type="ECO:0000259" key="12">
    <source>
        <dbReference type="PROSITE" id="PS51195"/>
    </source>
</evidence>
<evidence type="ECO:0000256" key="7">
    <source>
        <dbReference type="PROSITE-ProRule" id="PRU00552"/>
    </source>
</evidence>
<evidence type="ECO:0000256" key="3">
    <source>
        <dbReference type="ARBA" id="ARBA00022801"/>
    </source>
</evidence>
<protein>
    <recommendedName>
        <fullName evidence="1">RNA helicase</fullName>
        <ecNumber evidence="1">3.6.4.13</ecNumber>
    </recommendedName>
</protein>
<evidence type="ECO:0000256" key="6">
    <source>
        <dbReference type="ARBA" id="ARBA00047984"/>
    </source>
</evidence>
<feature type="compositionally biased region" description="Polar residues" evidence="9">
    <location>
        <begin position="1"/>
        <end position="16"/>
    </location>
</feature>
<dbReference type="PROSITE" id="PS51195">
    <property type="entry name" value="Q_MOTIF"/>
    <property type="match status" value="1"/>
</dbReference>
<dbReference type="InterPro" id="IPR014001">
    <property type="entry name" value="Helicase_ATP-bd"/>
</dbReference>
<evidence type="ECO:0000256" key="2">
    <source>
        <dbReference type="ARBA" id="ARBA00022741"/>
    </source>
</evidence>
<keyword evidence="5 8" id="KW-0067">ATP-binding</keyword>
<keyword evidence="14" id="KW-1185">Reference proteome</keyword>
<evidence type="ECO:0000259" key="11">
    <source>
        <dbReference type="PROSITE" id="PS51194"/>
    </source>
</evidence>
<dbReference type="GO" id="GO:0003724">
    <property type="term" value="F:RNA helicase activity"/>
    <property type="evidence" value="ECO:0007669"/>
    <property type="project" value="UniProtKB-EC"/>
</dbReference>
<dbReference type="CDD" id="cd18787">
    <property type="entry name" value="SF2_C_DEAD"/>
    <property type="match status" value="1"/>
</dbReference>
<accession>A0A6A6Q1Y9</accession>
<dbReference type="PROSITE" id="PS51192">
    <property type="entry name" value="HELICASE_ATP_BIND_1"/>
    <property type="match status" value="1"/>
</dbReference>
<dbReference type="GO" id="GO:0005524">
    <property type="term" value="F:ATP binding"/>
    <property type="evidence" value="ECO:0007669"/>
    <property type="project" value="UniProtKB-KW"/>
</dbReference>
<dbReference type="InterPro" id="IPR014014">
    <property type="entry name" value="RNA_helicase_DEAD_Q_motif"/>
</dbReference>
<dbReference type="GO" id="GO:0016787">
    <property type="term" value="F:hydrolase activity"/>
    <property type="evidence" value="ECO:0007669"/>
    <property type="project" value="UniProtKB-KW"/>
</dbReference>
<keyword evidence="2 8" id="KW-0547">Nucleotide-binding</keyword>
<dbReference type="EMBL" id="MU001632">
    <property type="protein sequence ID" value="KAF2485999.1"/>
    <property type="molecule type" value="Genomic_DNA"/>
</dbReference>
<dbReference type="InterPro" id="IPR001650">
    <property type="entry name" value="Helicase_C-like"/>
</dbReference>
<dbReference type="SMART" id="SM00487">
    <property type="entry name" value="DEXDc"/>
    <property type="match status" value="1"/>
</dbReference>
<dbReference type="GeneID" id="54477513"/>
<evidence type="ECO:0000256" key="8">
    <source>
        <dbReference type="RuleBase" id="RU000492"/>
    </source>
</evidence>
<feature type="region of interest" description="Disordered" evidence="9">
    <location>
        <begin position="522"/>
        <end position="605"/>
    </location>
</feature>
<proteinExistence type="inferred from homology"/>
<dbReference type="Gene3D" id="3.40.50.300">
    <property type="entry name" value="P-loop containing nucleotide triphosphate hydrolases"/>
    <property type="match status" value="2"/>
</dbReference>
<keyword evidence="3 8" id="KW-0378">Hydrolase</keyword>
<dbReference type="EC" id="3.6.4.13" evidence="1"/>
<dbReference type="PROSITE" id="PS51194">
    <property type="entry name" value="HELICASE_CTER"/>
    <property type="match status" value="1"/>
</dbReference>
<evidence type="ECO:0000313" key="13">
    <source>
        <dbReference type="EMBL" id="KAF2485999.1"/>
    </source>
</evidence>
<dbReference type="InterPro" id="IPR027417">
    <property type="entry name" value="P-loop_NTPase"/>
</dbReference>
<evidence type="ECO:0000256" key="4">
    <source>
        <dbReference type="ARBA" id="ARBA00022806"/>
    </source>
</evidence>
<comment type="similarity">
    <text evidence="8">Belongs to the DEAD box helicase family.</text>
</comment>